<dbReference type="AlphaFoldDB" id="A0A917SZ05"/>
<dbReference type="InterPro" id="IPR024173">
    <property type="entry name" value="Pesterase_MJ0037-like"/>
</dbReference>
<evidence type="ECO:0000313" key="2">
    <source>
        <dbReference type="EMBL" id="GGM03255.1"/>
    </source>
</evidence>
<dbReference type="InterPro" id="IPR004843">
    <property type="entry name" value="Calcineurin-like_PHP"/>
</dbReference>
<dbReference type="Gene3D" id="3.60.21.10">
    <property type="match status" value="1"/>
</dbReference>
<name>A0A917SZ05_9RHOB</name>
<dbReference type="NCBIfam" id="TIGR04123">
    <property type="entry name" value="P_estr_lig_assc"/>
    <property type="match status" value="1"/>
</dbReference>
<dbReference type="RefSeq" id="WP_028287520.1">
    <property type="nucleotide sequence ID" value="NZ_BMLF01000002.1"/>
</dbReference>
<dbReference type="PIRSF" id="PIRSF000887">
    <property type="entry name" value="Pesterase_MJ0037"/>
    <property type="match status" value="1"/>
</dbReference>
<dbReference type="PANTHER" id="PTHR39323">
    <property type="entry name" value="BLR1149 PROTEIN"/>
    <property type="match status" value="1"/>
</dbReference>
<comment type="caution">
    <text evidence="2">The sequence shown here is derived from an EMBL/GenBank/DDBJ whole genome shotgun (WGS) entry which is preliminary data.</text>
</comment>
<proteinExistence type="predicted"/>
<dbReference type="InterPro" id="IPR026336">
    <property type="entry name" value="PdeM-like"/>
</dbReference>
<dbReference type="PANTHER" id="PTHR39323:SF1">
    <property type="entry name" value="BLR1149 PROTEIN"/>
    <property type="match status" value="1"/>
</dbReference>
<keyword evidence="3" id="KW-1185">Reference proteome</keyword>
<dbReference type="InterPro" id="IPR029052">
    <property type="entry name" value="Metallo-depent_PP-like"/>
</dbReference>
<dbReference type="GO" id="GO:0016787">
    <property type="term" value="F:hydrolase activity"/>
    <property type="evidence" value="ECO:0007669"/>
    <property type="project" value="InterPro"/>
</dbReference>
<dbReference type="Proteomes" id="UP000649829">
    <property type="component" value="Unassembled WGS sequence"/>
</dbReference>
<dbReference type="Pfam" id="PF00149">
    <property type="entry name" value="Metallophos"/>
    <property type="match status" value="1"/>
</dbReference>
<evidence type="ECO:0000259" key="1">
    <source>
        <dbReference type="Pfam" id="PF00149"/>
    </source>
</evidence>
<organism evidence="2 3">
    <name type="scientific">Pseudooceanicola nanhaiensis</name>
    <dbReference type="NCBI Taxonomy" id="375761"/>
    <lineage>
        <taxon>Bacteria</taxon>
        <taxon>Pseudomonadati</taxon>
        <taxon>Pseudomonadota</taxon>
        <taxon>Alphaproteobacteria</taxon>
        <taxon>Rhodobacterales</taxon>
        <taxon>Paracoccaceae</taxon>
        <taxon>Pseudooceanicola</taxon>
    </lineage>
</organism>
<sequence length="220" mass="23602">MNTHSFTFAGARLQALGSGALHWPEAGLLVVSDLHLGKSERIARRSGLQLPPYETRETLSRLEADIEATGAAQVLCLGDSFDDPAAAMSLSEEEVLWITRLQAGRRWIWVEGNHDPGPLALGGEHRAELTLGPLTFRHIAAEGASGEVSGHYHPKASLSARGRSITRPCFLLDATRLILPAYGAYTGGLRSRDPALCSLMEPGALAILTGPIPRAIPMPR</sequence>
<reference evidence="2" key="2">
    <citation type="submission" date="2020-09" db="EMBL/GenBank/DDBJ databases">
        <authorList>
            <person name="Sun Q."/>
            <person name="Zhou Y."/>
        </authorList>
    </citation>
    <scope>NUCLEOTIDE SEQUENCE</scope>
    <source>
        <strain evidence="2">CGMCC 1.6293</strain>
    </source>
</reference>
<dbReference type="EMBL" id="BMLF01000002">
    <property type="protein sequence ID" value="GGM03255.1"/>
    <property type="molecule type" value="Genomic_DNA"/>
</dbReference>
<accession>A0A917SZ05</accession>
<evidence type="ECO:0000313" key="3">
    <source>
        <dbReference type="Proteomes" id="UP000649829"/>
    </source>
</evidence>
<gene>
    <name evidence="2" type="ORF">GCM10011534_26330</name>
</gene>
<feature type="domain" description="Calcineurin-like phosphoesterase" evidence="1">
    <location>
        <begin position="29"/>
        <end position="121"/>
    </location>
</feature>
<protein>
    <submittedName>
        <fullName evidence="2">Metallophosphoesterase</fullName>
    </submittedName>
</protein>
<reference evidence="2" key="1">
    <citation type="journal article" date="2014" name="Int. J. Syst. Evol. Microbiol.">
        <title>Complete genome sequence of Corynebacterium casei LMG S-19264T (=DSM 44701T), isolated from a smear-ripened cheese.</title>
        <authorList>
            <consortium name="US DOE Joint Genome Institute (JGI-PGF)"/>
            <person name="Walter F."/>
            <person name="Albersmeier A."/>
            <person name="Kalinowski J."/>
            <person name="Ruckert C."/>
        </authorList>
    </citation>
    <scope>NUCLEOTIDE SEQUENCE</scope>
    <source>
        <strain evidence="2">CGMCC 1.6293</strain>
    </source>
</reference>
<dbReference type="SUPFAM" id="SSF56300">
    <property type="entry name" value="Metallo-dependent phosphatases"/>
    <property type="match status" value="1"/>
</dbReference>